<dbReference type="EMBL" id="MH638294">
    <property type="protein sequence ID" value="AXG67777.1"/>
    <property type="molecule type" value="Genomic_DNA"/>
</dbReference>
<reference evidence="3" key="2">
    <citation type="journal article" date="2023" name="J. Mol. Biol.">
        <title>Asymmetric Structure of Podophage GP4 Reveals a Novel Architecture of Three Types of Tail Fibers.</title>
        <authorList>
            <person name="Zheng J."/>
            <person name="Chen W."/>
            <person name="Xiao H."/>
            <person name="Yang F."/>
            <person name="Song J."/>
            <person name="Cheng L."/>
            <person name="Liu H."/>
        </authorList>
    </citation>
    <scope>STRUCTURE BY ELECTRON MICROSCOPY (3.80 ANGSTROMS)</scope>
</reference>
<dbReference type="Proteomes" id="UP000259464">
    <property type="component" value="Segment"/>
</dbReference>
<evidence type="ECO:0000313" key="1">
    <source>
        <dbReference type="EMBL" id="AXG67777.1"/>
    </source>
</evidence>
<evidence type="ECO:0007829" key="3">
    <source>
        <dbReference type="PDB" id="8JOV"/>
    </source>
</evidence>
<protein>
    <submittedName>
        <fullName evidence="1">Virion associated protein</fullName>
    </submittedName>
</protein>
<dbReference type="PDB" id="8JOV">
    <property type="method" value="EM"/>
    <property type="resolution" value="3.80 A"/>
    <property type="chains" value="2/5/T/X/b/f/j/n/q/t/w/z=1-220"/>
</dbReference>
<accession>A0A345GU13</accession>
<keyword evidence="3" id="KW-0002">3D-structure</keyword>
<organism evidence="1 2">
    <name type="scientific">Ralstonia phage GP4</name>
    <dbReference type="NCBI Taxonomy" id="2282904"/>
    <lineage>
        <taxon>Viruses</taxon>
        <taxon>Duplodnaviria</taxon>
        <taxon>Heunggongvirae</taxon>
        <taxon>Uroviricota</taxon>
        <taxon>Caudoviricetes</taxon>
        <taxon>Gervaisevirus</taxon>
        <taxon>Gervaisevirus GP4</taxon>
    </lineage>
</organism>
<reference evidence="1 2" key="1">
    <citation type="submission" date="2018-07" db="EMBL/GenBank/DDBJ databases">
        <title>Complete sequence of phage GP4.</title>
        <authorList>
            <person name="Wang R."/>
            <person name="Tong Y."/>
            <person name="Liu H."/>
        </authorList>
    </citation>
    <scope>NUCLEOTIDE SEQUENCE [LARGE SCALE GENOMIC DNA]</scope>
</reference>
<sequence>MAFPASVVLSRAATLLQDEDHERWTVDELLEWLTDGTREIVVRKPSAYMKTTTAALVAGSKQALPEDAIQLIDVPRNLKTDGSPGRAVTATDRRLLDTENPDWHSMKPAGQIRHYTYDSNVPTVFYTYPPAAAGVQVELVCAWRHPALTTQNDVVQMGAEFVSALVSWCLYRASSKDSEFANGAVAAAHYSAFSDALGAQATGTPTTQAAAAAAAAGAAQ</sequence>
<dbReference type="Pfam" id="PF24175">
    <property type="entry name" value="SU10_adaptor"/>
    <property type="match status" value="1"/>
</dbReference>
<dbReference type="SMR" id="A0A345GU13"/>
<dbReference type="KEGG" id="vg:65067742"/>
<evidence type="ECO:0000313" key="2">
    <source>
        <dbReference type="Proteomes" id="UP000259464"/>
    </source>
</evidence>
<dbReference type="EMDB" id="EMD-36463"/>
<dbReference type="RefSeq" id="YP_010078814.1">
    <property type="nucleotide sequence ID" value="NC_054964.1"/>
</dbReference>
<dbReference type="GeneID" id="65067742"/>
<proteinExistence type="evidence at protein level"/>
<keyword evidence="2" id="KW-1185">Reference proteome</keyword>
<dbReference type="InterPro" id="IPR056209">
    <property type="entry name" value="SU10_adaptor"/>
</dbReference>
<name>A0A345GU13_9CAUD</name>